<gene>
    <name evidence="1" type="ORF">HW932_20160</name>
</gene>
<dbReference type="Proteomes" id="UP000592294">
    <property type="component" value="Unassembled WGS sequence"/>
</dbReference>
<dbReference type="AlphaFoldDB" id="A0A850RHA4"/>
<comment type="caution">
    <text evidence="1">The sequence shown here is derived from an EMBL/GenBank/DDBJ whole genome shotgun (WGS) entry which is preliminary data.</text>
</comment>
<protein>
    <submittedName>
        <fullName evidence="1">Uncharacterized protein</fullName>
    </submittedName>
</protein>
<dbReference type="EMBL" id="JABZEO010000026">
    <property type="protein sequence ID" value="NVZ11566.1"/>
    <property type="molecule type" value="Genomic_DNA"/>
</dbReference>
<evidence type="ECO:0000313" key="2">
    <source>
        <dbReference type="Proteomes" id="UP000592294"/>
    </source>
</evidence>
<dbReference type="RefSeq" id="WP_176978257.1">
    <property type="nucleotide sequence ID" value="NZ_JABZEO010000026.1"/>
</dbReference>
<reference evidence="1 2" key="1">
    <citation type="submission" date="2020-06" db="EMBL/GenBank/DDBJ databases">
        <title>Whole-genome sequence of Allochromatium humboldtianum DSM 21881, type strain.</title>
        <authorList>
            <person name="Kyndt J.A."/>
            <person name="Meyer T.E."/>
        </authorList>
    </citation>
    <scope>NUCLEOTIDE SEQUENCE [LARGE SCALE GENOMIC DNA]</scope>
    <source>
        <strain evidence="1 2">DSM 21881</strain>
    </source>
</reference>
<name>A0A850RHA4_9GAMM</name>
<keyword evidence="2" id="KW-1185">Reference proteome</keyword>
<sequence length="114" mass="12524">MQDEGDEGPRFGPAGTEGKIEAVFPDQEFCYAVAFDIGVCGFYSPSEVESDLEVLGPAEDTIHVLVAERDGVDNRSIVFEQYVDRSSLEQVRAFQAGLGDRFGKTRIAKLVFVD</sequence>
<proteinExistence type="predicted"/>
<accession>A0A850RHA4</accession>
<organism evidence="1 2">
    <name type="scientific">Allochromatium humboldtianum</name>
    <dbReference type="NCBI Taxonomy" id="504901"/>
    <lineage>
        <taxon>Bacteria</taxon>
        <taxon>Pseudomonadati</taxon>
        <taxon>Pseudomonadota</taxon>
        <taxon>Gammaproteobacteria</taxon>
        <taxon>Chromatiales</taxon>
        <taxon>Chromatiaceae</taxon>
        <taxon>Allochromatium</taxon>
    </lineage>
</organism>
<evidence type="ECO:0000313" key="1">
    <source>
        <dbReference type="EMBL" id="NVZ11566.1"/>
    </source>
</evidence>